<keyword evidence="2" id="KW-0472">Membrane</keyword>
<dbReference type="Proteomes" id="UP001212326">
    <property type="component" value="Chromosome"/>
</dbReference>
<accession>A0ABY7NWY6</accession>
<organism evidence="3 4">
    <name type="scientific">Streptomyces camelliae</name>
    <dbReference type="NCBI Taxonomy" id="3004093"/>
    <lineage>
        <taxon>Bacteria</taxon>
        <taxon>Bacillati</taxon>
        <taxon>Actinomycetota</taxon>
        <taxon>Actinomycetes</taxon>
        <taxon>Kitasatosporales</taxon>
        <taxon>Streptomycetaceae</taxon>
        <taxon>Streptomyces</taxon>
    </lineage>
</organism>
<dbReference type="EMBL" id="CP115300">
    <property type="protein sequence ID" value="WBO62731.1"/>
    <property type="molecule type" value="Genomic_DNA"/>
</dbReference>
<sequence>MRPLHPRVFQDTGVVFGIGLLLMVVVHTALHTRSHGRPVRHRAVAAPLALATATAGVRMPVYGELLLLVAALTAMPTMETRHCAAAAPNPGPEGSGYPEAGPTGS</sequence>
<keyword evidence="4" id="KW-1185">Reference proteome</keyword>
<evidence type="ECO:0000256" key="2">
    <source>
        <dbReference type="SAM" id="Phobius"/>
    </source>
</evidence>
<evidence type="ECO:0000256" key="1">
    <source>
        <dbReference type="SAM" id="MobiDB-lite"/>
    </source>
</evidence>
<keyword evidence="2" id="KW-0812">Transmembrane</keyword>
<name>A0ABY7NWY6_9ACTN</name>
<proteinExistence type="predicted"/>
<evidence type="ECO:0000313" key="4">
    <source>
        <dbReference type="Proteomes" id="UP001212326"/>
    </source>
</evidence>
<dbReference type="RefSeq" id="WP_270080647.1">
    <property type="nucleotide sequence ID" value="NZ_CP115300.1"/>
</dbReference>
<keyword evidence="2" id="KW-1133">Transmembrane helix</keyword>
<gene>
    <name evidence="3" type="ORF">O1G22_07825</name>
</gene>
<protein>
    <recommendedName>
        <fullName evidence="5">DUF5134 domain-containing protein</fullName>
    </recommendedName>
</protein>
<evidence type="ECO:0000313" key="3">
    <source>
        <dbReference type="EMBL" id="WBO62731.1"/>
    </source>
</evidence>
<feature type="transmembrane region" description="Helical" evidence="2">
    <location>
        <begin position="12"/>
        <end position="30"/>
    </location>
</feature>
<feature type="region of interest" description="Disordered" evidence="1">
    <location>
        <begin position="83"/>
        <end position="105"/>
    </location>
</feature>
<evidence type="ECO:0008006" key="5">
    <source>
        <dbReference type="Google" id="ProtNLM"/>
    </source>
</evidence>
<reference evidence="3 4" key="1">
    <citation type="submission" date="2022-12" db="EMBL/GenBank/DDBJ databases">
        <authorList>
            <person name="Mo P."/>
        </authorList>
    </citation>
    <scope>NUCLEOTIDE SEQUENCE [LARGE SCALE GENOMIC DNA]</scope>
    <source>
        <strain evidence="3 4">HUAS 2-6</strain>
    </source>
</reference>